<sequence>MGIFRDCGCGCDGKKQEKKLAISFMAALTFFIIANPSMYRLMRRILGKWVSGPTGCPSSSGLLLHTVVFMFVTWGMMNIKYEGFEVKGPDEEPAPEPEVEEEEPVEEVSMEEVEPVEEPVMEEEEDEDVSMMPMAPPRMAEVESPLPGMAESPIGLYDTGMVFSPMDINEDADAPAAIQFGAGRLSVSCADGSRPIVN</sequence>
<organism evidence="3">
    <name type="scientific">Micromonas commoda virus</name>
    <dbReference type="NCBI Taxonomy" id="3057169"/>
    <lineage>
        <taxon>Viruses</taxon>
        <taxon>Varidnaviria</taxon>
        <taxon>Bamfordvirae</taxon>
        <taxon>Nucleocytoviricota</taxon>
        <taxon>Megaviricetes</taxon>
        <taxon>Algavirales</taxon>
        <taxon>Phycodnaviridae</taxon>
    </lineage>
</organism>
<feature type="transmembrane region" description="Helical" evidence="2">
    <location>
        <begin position="20"/>
        <end position="39"/>
    </location>
</feature>
<evidence type="ECO:0000256" key="1">
    <source>
        <dbReference type="SAM" id="MobiDB-lite"/>
    </source>
</evidence>
<keyword evidence="2" id="KW-0472">Membrane</keyword>
<keyword evidence="2" id="KW-0812">Transmembrane</keyword>
<feature type="transmembrane region" description="Helical" evidence="2">
    <location>
        <begin position="59"/>
        <end position="77"/>
    </location>
</feature>
<keyword evidence="2" id="KW-1133">Transmembrane helix</keyword>
<feature type="region of interest" description="Disordered" evidence="1">
    <location>
        <begin position="87"/>
        <end position="129"/>
    </location>
</feature>
<name>A0AAU7YNK1_9PHYC</name>
<accession>A0AAU7YNK1</accession>
<dbReference type="EMBL" id="PP911589">
    <property type="protein sequence ID" value="XCA47384.1"/>
    <property type="molecule type" value="Genomic_DNA"/>
</dbReference>
<feature type="compositionally biased region" description="Acidic residues" evidence="1">
    <location>
        <begin position="91"/>
        <end position="129"/>
    </location>
</feature>
<reference evidence="3" key="1">
    <citation type="submission" date="2024-06" db="EMBL/GenBank/DDBJ databases">
        <title>Evidence of context-dependent and transient costs of resisting viral infection in isolates of the marine microalga Micromonas sp. (class Mamiellophyceae).</title>
        <authorList>
            <person name="Bedi de Silva A."/>
            <person name="Schvarcz C.R."/>
            <person name="Steward G.R."/>
            <person name="Edwards K.F."/>
        </authorList>
    </citation>
    <scope>NUCLEOTIDE SEQUENCE</scope>
    <source>
        <strain evidence="3">McV-KB2</strain>
    </source>
</reference>
<protein>
    <submittedName>
        <fullName evidence="3">Uncharacterized protein</fullName>
    </submittedName>
</protein>
<evidence type="ECO:0000313" key="3">
    <source>
        <dbReference type="EMBL" id="XCA47384.1"/>
    </source>
</evidence>
<evidence type="ECO:0000256" key="2">
    <source>
        <dbReference type="SAM" id="Phobius"/>
    </source>
</evidence>
<proteinExistence type="predicted"/>